<dbReference type="InterPro" id="IPR006258">
    <property type="entry name" value="Lipoamide_DH"/>
</dbReference>
<dbReference type="PROSITE" id="PS00076">
    <property type="entry name" value="PYRIDINE_REDOX_1"/>
    <property type="match status" value="1"/>
</dbReference>
<feature type="disulfide bond" description="Redox-active" evidence="13">
    <location>
        <begin position="47"/>
        <end position="52"/>
    </location>
</feature>
<dbReference type="Pfam" id="PF02852">
    <property type="entry name" value="Pyr_redox_dim"/>
    <property type="match status" value="1"/>
</dbReference>
<evidence type="ECO:0000256" key="3">
    <source>
        <dbReference type="ARBA" id="ARBA00016961"/>
    </source>
</evidence>
<dbReference type="PIRSF" id="PIRSF000350">
    <property type="entry name" value="Mercury_reductase_MerA"/>
    <property type="match status" value="1"/>
</dbReference>
<dbReference type="GO" id="GO:0004148">
    <property type="term" value="F:dihydrolipoyl dehydrogenase (NADH) activity"/>
    <property type="evidence" value="ECO:0007669"/>
    <property type="project" value="UniProtKB-EC"/>
</dbReference>
<dbReference type="PRINTS" id="PR00411">
    <property type="entry name" value="PNDRDTASEI"/>
</dbReference>
<dbReference type="InterPro" id="IPR050151">
    <property type="entry name" value="Class-I_Pyr_Nuc-Dis_Oxidored"/>
</dbReference>
<comment type="similarity">
    <text evidence="1 14">Belongs to the class-I pyridine nucleotide-disulfide oxidoreductase family.</text>
</comment>
<evidence type="ECO:0000256" key="2">
    <source>
        <dbReference type="ARBA" id="ARBA00012608"/>
    </source>
</evidence>
<protein>
    <recommendedName>
        <fullName evidence="3 14">Dihydrolipoyl dehydrogenase</fullName>
        <ecNumber evidence="2 14">1.8.1.4</ecNumber>
    </recommendedName>
</protein>
<feature type="binding site" evidence="12">
    <location>
        <position position="56"/>
    </location>
    <ligand>
        <name>FAD</name>
        <dbReference type="ChEBI" id="CHEBI:57692"/>
    </ligand>
</feature>
<dbReference type="InterPro" id="IPR001100">
    <property type="entry name" value="Pyr_nuc-diS_OxRdtase"/>
</dbReference>
<evidence type="ECO:0000256" key="10">
    <source>
        <dbReference type="ARBA" id="ARBA00049187"/>
    </source>
</evidence>
<dbReference type="EC" id="1.8.1.4" evidence="2 14"/>
<comment type="miscellaneous">
    <text evidence="14">The active site is a redox-active disulfide bond.</text>
</comment>
<dbReference type="KEGG" id="afx:JZ786_04270"/>
<keyword evidence="18" id="KW-1185">Reference proteome</keyword>
<dbReference type="SUPFAM" id="SSF51905">
    <property type="entry name" value="FAD/NAD(P)-binding domain"/>
    <property type="match status" value="1"/>
</dbReference>
<feature type="active site" description="Proton acceptor" evidence="11">
    <location>
        <position position="445"/>
    </location>
</feature>
<reference evidence="17 18" key="1">
    <citation type="submission" date="2021-02" db="EMBL/GenBank/DDBJ databases">
        <title>Alicyclobacillus curvatus sp. nov. and Alicyclobacillus mengziensis sp. nov., two acidophilic bacteria isolated from acid mine drainage.</title>
        <authorList>
            <person name="Huang Y."/>
        </authorList>
    </citation>
    <scope>NUCLEOTIDE SEQUENCE [LARGE SCALE GENOMIC DNA]</scope>
    <source>
        <strain evidence="17 18">S30H14</strain>
    </source>
</reference>
<evidence type="ECO:0000313" key="18">
    <source>
        <dbReference type="Proteomes" id="UP000663505"/>
    </source>
</evidence>
<dbReference type="InterPro" id="IPR016156">
    <property type="entry name" value="FAD/NAD-linked_Rdtase_dimer_sf"/>
</dbReference>
<keyword evidence="6 14" id="KW-0560">Oxidoreductase</keyword>
<feature type="binding site" evidence="12">
    <location>
        <begin position="146"/>
        <end position="148"/>
    </location>
    <ligand>
        <name>FAD</name>
        <dbReference type="ChEBI" id="CHEBI:57692"/>
    </ligand>
</feature>
<accession>A0A9X7W012</accession>
<feature type="domain" description="FAD/NAD(P)-binding" evidence="16">
    <location>
        <begin position="11"/>
        <end position="328"/>
    </location>
</feature>
<organism evidence="17 18">
    <name type="scientific">Alicyclobacillus mengziensis</name>
    <dbReference type="NCBI Taxonomy" id="2931921"/>
    <lineage>
        <taxon>Bacteria</taxon>
        <taxon>Bacillati</taxon>
        <taxon>Bacillota</taxon>
        <taxon>Bacilli</taxon>
        <taxon>Bacillales</taxon>
        <taxon>Alicyclobacillaceae</taxon>
        <taxon>Alicyclobacillus</taxon>
    </lineage>
</organism>
<dbReference type="InterPro" id="IPR036188">
    <property type="entry name" value="FAD/NAD-bd_sf"/>
</dbReference>
<evidence type="ECO:0000256" key="12">
    <source>
        <dbReference type="PIRSR" id="PIRSR000350-3"/>
    </source>
</evidence>
<keyword evidence="9 14" id="KW-0676">Redox-active center</keyword>
<keyword evidence="4 14" id="KW-0285">Flavoprotein</keyword>
<dbReference type="Gene3D" id="3.50.50.60">
    <property type="entry name" value="FAD/NAD(P)-binding domain"/>
    <property type="match status" value="2"/>
</dbReference>
<evidence type="ECO:0000313" key="17">
    <source>
        <dbReference type="EMBL" id="QSO48223.1"/>
    </source>
</evidence>
<feature type="binding site" evidence="12">
    <location>
        <position position="272"/>
    </location>
    <ligand>
        <name>NAD(+)</name>
        <dbReference type="ChEBI" id="CHEBI:57540"/>
    </ligand>
</feature>
<evidence type="ECO:0000256" key="9">
    <source>
        <dbReference type="ARBA" id="ARBA00023284"/>
    </source>
</evidence>
<evidence type="ECO:0000259" key="15">
    <source>
        <dbReference type="Pfam" id="PF02852"/>
    </source>
</evidence>
<comment type="cofactor">
    <cofactor evidence="12 14">
        <name>FAD</name>
        <dbReference type="ChEBI" id="CHEBI:57692"/>
    </cofactor>
    <text evidence="12 14">Binds 1 FAD per subunit.</text>
</comment>
<evidence type="ECO:0000256" key="6">
    <source>
        <dbReference type="ARBA" id="ARBA00023002"/>
    </source>
</evidence>
<sequence length="469" mass="49555">MVVGEFTEEVDVLVVGAGPGGYVAAIRAAQLGKNVTIVDKAELGGVCLNRGCIPSKALISAAHHYEAAKEETFPGIATTASLDFAKVQEWKQTVVDKMTGGVKTLMKGNKITVMEGEVFFTGANEARVVTEYEGKKIHFQDCILATGSRPIELRALPFSKRVISSTEALSLPEVPERLVVVGGGYIGIELGQTYAKFGSKVTIVEGLDSILSVFDAQLTRLVTRNLKKYNVDIHTGALAQSVQEDENSVTLTFKVKDEEKTVTADYVLVTVGRRPNTDEIGLDAAGVKLGEKGLIEVDSQCRTSNPHIYAIGDIVPGAALAHKASYEGKVAAEAIAGKASTVDYRCIPAVVFSDPEIATVGVSEDEAKKQYGEVSVGRFPYAANGRATALNATDGYVKLIAEKESGLLVGAQVIGVEASNLIAELGLAIEMSATLEDVALTIHAHPTLGELVMEAAEVGLGSPIHIVAK</sequence>
<evidence type="ECO:0000256" key="11">
    <source>
        <dbReference type="PIRSR" id="PIRSR000350-2"/>
    </source>
</evidence>
<dbReference type="Proteomes" id="UP000663505">
    <property type="component" value="Chromosome"/>
</dbReference>
<name>A0A9X7W012_9BACL</name>
<feature type="binding site" evidence="12">
    <location>
        <position position="313"/>
    </location>
    <ligand>
        <name>FAD</name>
        <dbReference type="ChEBI" id="CHEBI:57692"/>
    </ligand>
</feature>
<dbReference type="InterPro" id="IPR004099">
    <property type="entry name" value="Pyr_nucl-diS_OxRdtase_dimer"/>
</dbReference>
<evidence type="ECO:0000256" key="4">
    <source>
        <dbReference type="ARBA" id="ARBA00022630"/>
    </source>
</evidence>
<dbReference type="AlphaFoldDB" id="A0A9X7W012"/>
<dbReference type="FunFam" id="3.30.390.30:FF:000001">
    <property type="entry name" value="Dihydrolipoyl dehydrogenase"/>
    <property type="match status" value="1"/>
</dbReference>
<dbReference type="RefSeq" id="WP_206657559.1">
    <property type="nucleotide sequence ID" value="NZ_CP071182.1"/>
</dbReference>
<keyword evidence="7 12" id="KW-0520">NAD</keyword>
<evidence type="ECO:0000259" key="16">
    <source>
        <dbReference type="Pfam" id="PF07992"/>
    </source>
</evidence>
<dbReference type="SUPFAM" id="SSF55424">
    <property type="entry name" value="FAD/NAD-linked reductases, dimerisation (C-terminal) domain"/>
    <property type="match status" value="1"/>
</dbReference>
<dbReference type="InterPro" id="IPR023753">
    <property type="entry name" value="FAD/NAD-binding_dom"/>
</dbReference>
<dbReference type="InterPro" id="IPR012999">
    <property type="entry name" value="Pyr_OxRdtase_I_AS"/>
</dbReference>
<comment type="catalytic activity">
    <reaction evidence="10 14">
        <text>N(6)-[(R)-dihydrolipoyl]-L-lysyl-[protein] + NAD(+) = N(6)-[(R)-lipoyl]-L-lysyl-[protein] + NADH + H(+)</text>
        <dbReference type="Rhea" id="RHEA:15045"/>
        <dbReference type="Rhea" id="RHEA-COMP:10474"/>
        <dbReference type="Rhea" id="RHEA-COMP:10475"/>
        <dbReference type="ChEBI" id="CHEBI:15378"/>
        <dbReference type="ChEBI" id="CHEBI:57540"/>
        <dbReference type="ChEBI" id="CHEBI:57945"/>
        <dbReference type="ChEBI" id="CHEBI:83099"/>
        <dbReference type="ChEBI" id="CHEBI:83100"/>
        <dbReference type="EC" id="1.8.1.4"/>
    </reaction>
</comment>
<dbReference type="PANTHER" id="PTHR22912:SF160">
    <property type="entry name" value="DIHYDROLIPOYL DEHYDROGENASE"/>
    <property type="match status" value="1"/>
</dbReference>
<dbReference type="NCBIfam" id="TIGR01350">
    <property type="entry name" value="lipoamide_DH"/>
    <property type="match status" value="1"/>
</dbReference>
<keyword evidence="5 12" id="KW-0274">FAD</keyword>
<evidence type="ECO:0000256" key="1">
    <source>
        <dbReference type="ARBA" id="ARBA00007532"/>
    </source>
</evidence>
<feature type="domain" description="Pyridine nucleotide-disulphide oxidoreductase dimerisation" evidence="15">
    <location>
        <begin position="347"/>
        <end position="455"/>
    </location>
</feature>
<evidence type="ECO:0000256" key="14">
    <source>
        <dbReference type="RuleBase" id="RU003692"/>
    </source>
</evidence>
<dbReference type="PANTHER" id="PTHR22912">
    <property type="entry name" value="DISULFIDE OXIDOREDUCTASE"/>
    <property type="match status" value="1"/>
</dbReference>
<feature type="binding site" evidence="12">
    <location>
        <begin position="182"/>
        <end position="189"/>
    </location>
    <ligand>
        <name>NAD(+)</name>
        <dbReference type="ChEBI" id="CHEBI:57540"/>
    </ligand>
</feature>
<proteinExistence type="inferred from homology"/>
<dbReference type="Pfam" id="PF07992">
    <property type="entry name" value="Pyr_redox_2"/>
    <property type="match status" value="1"/>
</dbReference>
<dbReference type="EMBL" id="CP071182">
    <property type="protein sequence ID" value="QSO48223.1"/>
    <property type="molecule type" value="Genomic_DNA"/>
</dbReference>
<dbReference type="GO" id="GO:0050660">
    <property type="term" value="F:flavin adenine dinucleotide binding"/>
    <property type="evidence" value="ECO:0007669"/>
    <property type="project" value="InterPro"/>
</dbReference>
<feature type="binding site" evidence="12">
    <location>
        <position position="205"/>
    </location>
    <ligand>
        <name>NAD(+)</name>
        <dbReference type="ChEBI" id="CHEBI:57540"/>
    </ligand>
</feature>
<evidence type="ECO:0000256" key="8">
    <source>
        <dbReference type="ARBA" id="ARBA00023157"/>
    </source>
</evidence>
<keyword evidence="8" id="KW-1015">Disulfide bond</keyword>
<evidence type="ECO:0000256" key="13">
    <source>
        <dbReference type="PIRSR" id="PIRSR000350-4"/>
    </source>
</evidence>
<dbReference type="Gene3D" id="3.30.390.30">
    <property type="match status" value="1"/>
</dbReference>
<keyword evidence="12" id="KW-0547">Nucleotide-binding</keyword>
<dbReference type="GO" id="GO:0006103">
    <property type="term" value="P:2-oxoglutarate metabolic process"/>
    <property type="evidence" value="ECO:0007669"/>
    <property type="project" value="TreeGrafter"/>
</dbReference>
<evidence type="ECO:0000256" key="5">
    <source>
        <dbReference type="ARBA" id="ARBA00022827"/>
    </source>
</evidence>
<dbReference type="PRINTS" id="PR00368">
    <property type="entry name" value="FADPNR"/>
</dbReference>
<evidence type="ECO:0000256" key="7">
    <source>
        <dbReference type="ARBA" id="ARBA00023027"/>
    </source>
</evidence>
<gene>
    <name evidence="17" type="primary">lpdA</name>
    <name evidence="17" type="ORF">JZ786_04270</name>
</gene>